<comment type="function">
    <text evidence="6">Allows the formation of correctly charged Gln-tRNA(Gln) through the transamidation of misacylated Glu-tRNA(Gln) in organisms which lack glutaminyl-tRNA synthetase. The reaction takes place in the presence of glutamine and ATP through an activated gamma-phospho-Glu-tRNA(Gln). The GatDE system is specific for glutamate and does not act on aspartate.</text>
</comment>
<sequence>MAEDKFDYEKLGLKMGLEIHQQLDSQTKLFCRCPNSLTDKDPEITLYRRLRPTQSELGEIDRAAYEESQRNLQFLYQAYTHHTCLVEADEEPPHPLNMEAVDISIILASLMNMKVVDEFHTMRKQVIDGSNTSGFQRTGILATDGYVETEYGNVTIETLGLEEDAARRIGEEDGMVVFRLDRLGIPLAEITTSPDMHNPLQVQQVAYQLGQILRSTKVKRGLGTIRQDLNISIKEGARVEIKGVQDLDLMPTMVENEVERQLNLIDISRILQDRDASVETTIHDITDLLKDTESKVIQSIIQSPTNEVKPTAVLAIKLRGFKGLIGREIQPGKRLGTEFSEHGKKMGVNGLFHTDELPAYGVTQQEVDTINEKLDITGNDAFILVAGEEQKAYNALQEVIKRAQQAIIGVPEQTRKALDNGNTEYLRPLPTASRMYVETDIPTVIIDKQHVVEIAANLPELPYIKQERIQKQYNLSEDLASQLVHRNQADLFEEIKEQLPNMDSVKIASDIVYTIKDLKRDNYDTSKLTTSLLVEIFKLVEDDIIPAAETEVVIKDACNDITPMESVKRNNLKKLDENVIKEAIDEIINENIEMIQQRKMGAMSPLMGKAMAKFQGKADGQMVSNLIKDAIMKNMN</sequence>
<dbReference type="InterPro" id="IPR023168">
    <property type="entry name" value="GatB_Yqey_C_2"/>
</dbReference>
<dbReference type="NCBIfam" id="TIGR00134">
    <property type="entry name" value="gatE_arch"/>
    <property type="match status" value="1"/>
</dbReference>
<evidence type="ECO:0000256" key="2">
    <source>
        <dbReference type="ARBA" id="ARBA00022741"/>
    </source>
</evidence>
<dbReference type="PANTHER" id="PTHR11659">
    <property type="entry name" value="GLUTAMYL-TRNA GLN AMIDOTRANSFERASE SUBUNIT B MITOCHONDRIAL AND PROKARYOTIC PET112-RELATED"/>
    <property type="match status" value="1"/>
</dbReference>
<dbReference type="InterPro" id="IPR006075">
    <property type="entry name" value="Asn/Gln-tRNA_Trfase_suB/E_cat"/>
</dbReference>
<evidence type="ECO:0000313" key="11">
    <source>
        <dbReference type="Proteomes" id="UP000246004"/>
    </source>
</evidence>
<keyword evidence="10" id="KW-1185">Reference proteome</keyword>
<comment type="subunit">
    <text evidence="6">Heterodimer of GatD and GatE.</text>
</comment>
<dbReference type="HAMAP" id="MF_00588">
    <property type="entry name" value="GatE"/>
    <property type="match status" value="1"/>
</dbReference>
<evidence type="ECO:0000256" key="3">
    <source>
        <dbReference type="ARBA" id="ARBA00022840"/>
    </source>
</evidence>
<evidence type="ECO:0000313" key="10">
    <source>
        <dbReference type="Proteomes" id="UP000217528"/>
    </source>
</evidence>
<evidence type="ECO:0000313" key="8">
    <source>
        <dbReference type="EMBL" id="PAV07107.1"/>
    </source>
</evidence>
<dbReference type="AlphaFoldDB" id="A0A2A2HCK0"/>
<dbReference type="PANTHER" id="PTHR11659:SF2">
    <property type="entry name" value="GLUTAMYL-TRNA(GLN) AMIDOTRANSFERASE SUBUNIT E"/>
    <property type="match status" value="1"/>
</dbReference>
<dbReference type="Gene3D" id="1.10.150.380">
    <property type="entry name" value="GatB domain, N-terminal subdomain"/>
    <property type="match status" value="1"/>
</dbReference>
<name>A0A2A2HCK0_9EURY</name>
<comment type="caution">
    <text evidence="8">The sequence shown here is derived from an EMBL/GenBank/DDBJ whole genome shotgun (WGS) entry which is preliminary data.</text>
</comment>
<gene>
    <name evidence="9" type="primary">gatB_1</name>
    <name evidence="6" type="synonym">gatE</name>
    <name evidence="8" type="ORF">ASJ82_05340</name>
    <name evidence="9" type="ORF">MSCUN_00020</name>
</gene>
<dbReference type="InterPro" id="IPR003789">
    <property type="entry name" value="Asn/Gln_tRNA_amidoTrase-B-like"/>
</dbReference>
<protein>
    <recommendedName>
        <fullName evidence="6">Glutamyl-tRNA(Gln) amidotransferase subunit E</fullName>
        <shortName evidence="6">Glu-ADT subunit E</shortName>
        <ecNumber evidence="6">6.3.5.-</ecNumber>
    </recommendedName>
</protein>
<dbReference type="InterPro" id="IPR017959">
    <property type="entry name" value="Asn/Gln-tRNA_amidoTrfase_suB/E"/>
</dbReference>
<dbReference type="GO" id="GO:0005524">
    <property type="term" value="F:ATP binding"/>
    <property type="evidence" value="ECO:0007669"/>
    <property type="project" value="UniProtKB-KW"/>
</dbReference>
<dbReference type="Pfam" id="PF02938">
    <property type="entry name" value="GAD"/>
    <property type="match status" value="1"/>
</dbReference>
<dbReference type="GO" id="GO:0070681">
    <property type="term" value="P:glutaminyl-tRNAGln biosynthesis via transamidation"/>
    <property type="evidence" value="ECO:0007669"/>
    <property type="project" value="TreeGrafter"/>
</dbReference>
<accession>A0A2A2HCK0</accession>
<evidence type="ECO:0000313" key="9">
    <source>
        <dbReference type="EMBL" id="PWL09034.1"/>
    </source>
</evidence>
<dbReference type="InterPro" id="IPR018027">
    <property type="entry name" value="Asn/Gln_amidotransferase"/>
</dbReference>
<keyword evidence="2 6" id="KW-0547">Nucleotide-binding</keyword>
<reference evidence="9 11" key="1">
    <citation type="submission" date="2016-04" db="EMBL/GenBank/DDBJ databases">
        <title>Genome sequence of Methanosphaera cuniculi DSM 4103.</title>
        <authorList>
            <person name="Poehlein A."/>
            <person name="Seedorf H."/>
            <person name="Daniel R."/>
        </authorList>
    </citation>
    <scope>NUCLEOTIDE SEQUENCE [LARGE SCALE GENOMIC DNA]</scope>
    <source>
        <strain evidence="9 11">DSM 4103</strain>
    </source>
</reference>
<dbReference type="InterPro" id="IPR004115">
    <property type="entry name" value="GAD-like_sf"/>
</dbReference>
<dbReference type="OrthoDB" id="7316at2157"/>
<organism evidence="8 10">
    <name type="scientific">Methanosphaera cuniculi</name>
    <dbReference type="NCBI Taxonomy" id="1077256"/>
    <lineage>
        <taxon>Archaea</taxon>
        <taxon>Methanobacteriati</taxon>
        <taxon>Methanobacteriota</taxon>
        <taxon>Methanomada group</taxon>
        <taxon>Methanobacteria</taxon>
        <taxon>Methanobacteriales</taxon>
        <taxon>Methanobacteriaceae</taxon>
        <taxon>Methanosphaera</taxon>
    </lineage>
</organism>
<proteinExistence type="inferred from homology"/>
<dbReference type="GO" id="GO:0050567">
    <property type="term" value="F:glutaminyl-tRNA synthase (glutamine-hydrolyzing) activity"/>
    <property type="evidence" value="ECO:0007669"/>
    <property type="project" value="UniProtKB-UniRule"/>
</dbReference>
<evidence type="ECO:0000259" key="7">
    <source>
        <dbReference type="SMART" id="SM00845"/>
    </source>
</evidence>
<dbReference type="Pfam" id="PF02637">
    <property type="entry name" value="GatB_Yqey"/>
    <property type="match status" value="1"/>
</dbReference>
<dbReference type="GO" id="GO:0005737">
    <property type="term" value="C:cytoplasm"/>
    <property type="evidence" value="ECO:0007669"/>
    <property type="project" value="InterPro"/>
</dbReference>
<dbReference type="Pfam" id="PF02934">
    <property type="entry name" value="GatB_N"/>
    <property type="match status" value="1"/>
</dbReference>
<keyword evidence="3 6" id="KW-0067">ATP-binding</keyword>
<keyword evidence="8" id="KW-0808">Transferase</keyword>
<keyword evidence="4 6" id="KW-0648">Protein biosynthesis</keyword>
<evidence type="ECO:0000256" key="6">
    <source>
        <dbReference type="HAMAP-Rule" id="MF_00588"/>
    </source>
</evidence>
<dbReference type="GO" id="GO:0006412">
    <property type="term" value="P:translation"/>
    <property type="evidence" value="ECO:0007669"/>
    <property type="project" value="UniProtKB-UniRule"/>
</dbReference>
<dbReference type="EC" id="6.3.5.-" evidence="6"/>
<dbReference type="NCBIfam" id="NF003107">
    <property type="entry name" value="PRK04028.1"/>
    <property type="match status" value="1"/>
</dbReference>
<dbReference type="RefSeq" id="WP_095608773.1">
    <property type="nucleotide sequence ID" value="NZ_LMVN01000021.1"/>
</dbReference>
<evidence type="ECO:0000256" key="1">
    <source>
        <dbReference type="ARBA" id="ARBA00022598"/>
    </source>
</evidence>
<dbReference type="InterPro" id="IPR029351">
    <property type="entry name" value="GAD_dom"/>
</dbReference>
<dbReference type="Gene3D" id="1.10.10.410">
    <property type="match status" value="1"/>
</dbReference>
<dbReference type="InterPro" id="IPR004414">
    <property type="entry name" value="GatE"/>
</dbReference>
<evidence type="ECO:0000256" key="4">
    <source>
        <dbReference type="ARBA" id="ARBA00022917"/>
    </source>
</evidence>
<dbReference type="GO" id="GO:0004812">
    <property type="term" value="F:aminoacyl-tRNA ligase activity"/>
    <property type="evidence" value="ECO:0007669"/>
    <property type="project" value="InterPro"/>
</dbReference>
<comment type="similarity">
    <text evidence="6">Belongs to the GatB/GatE family. GatE subfamily.</text>
</comment>
<reference evidence="8 10" key="2">
    <citation type="journal article" date="2017" name="BMC Genomics">
        <title>Genomic analysis of methanogenic archaea reveals a shift towards energy conservation.</title>
        <authorList>
            <person name="Gilmore S.P."/>
            <person name="Henske J.K."/>
            <person name="Sexton J.A."/>
            <person name="Solomon K.V."/>
            <person name="Seppala S."/>
            <person name="Yoo J.I."/>
            <person name="Huyett L.M."/>
            <person name="Pressman A."/>
            <person name="Cogan J.Z."/>
            <person name="Kivenson V."/>
            <person name="Peng X."/>
            <person name="Tan Y."/>
            <person name="Valentine D.L."/>
            <person name="O'Malley M.A."/>
        </authorList>
    </citation>
    <scope>NUCLEOTIDE SEQUENCE [LARGE SCALE GENOMIC DNA]</scope>
    <source>
        <strain evidence="8 10">1R-7</strain>
    </source>
</reference>
<comment type="catalytic activity">
    <reaction evidence="5 6">
        <text>L-glutamyl-tRNA(Gln) + L-glutamine + ATP + H2O = L-glutaminyl-tRNA(Gln) + L-glutamate + ADP + phosphate + H(+)</text>
        <dbReference type="Rhea" id="RHEA:17521"/>
        <dbReference type="Rhea" id="RHEA-COMP:9681"/>
        <dbReference type="Rhea" id="RHEA-COMP:9684"/>
        <dbReference type="ChEBI" id="CHEBI:15377"/>
        <dbReference type="ChEBI" id="CHEBI:15378"/>
        <dbReference type="ChEBI" id="CHEBI:29985"/>
        <dbReference type="ChEBI" id="CHEBI:30616"/>
        <dbReference type="ChEBI" id="CHEBI:43474"/>
        <dbReference type="ChEBI" id="CHEBI:58359"/>
        <dbReference type="ChEBI" id="CHEBI:78520"/>
        <dbReference type="ChEBI" id="CHEBI:78521"/>
        <dbReference type="ChEBI" id="CHEBI:456216"/>
    </reaction>
</comment>
<dbReference type="SUPFAM" id="SSF55261">
    <property type="entry name" value="GAD domain-like"/>
    <property type="match status" value="1"/>
</dbReference>
<dbReference type="SUPFAM" id="SSF55931">
    <property type="entry name" value="Glutamine synthetase/guanido kinase"/>
    <property type="match status" value="1"/>
</dbReference>
<dbReference type="SMART" id="SM00845">
    <property type="entry name" value="GatB_Yqey"/>
    <property type="match status" value="1"/>
</dbReference>
<keyword evidence="1 6" id="KW-0436">Ligase</keyword>
<dbReference type="Proteomes" id="UP000217528">
    <property type="component" value="Unassembled WGS sequence"/>
</dbReference>
<dbReference type="GO" id="GO:0016740">
    <property type="term" value="F:transferase activity"/>
    <property type="evidence" value="ECO:0007669"/>
    <property type="project" value="UniProtKB-KW"/>
</dbReference>
<dbReference type="Gene3D" id="3.30.1360.30">
    <property type="entry name" value="GAD-like domain"/>
    <property type="match status" value="1"/>
</dbReference>
<evidence type="ECO:0000256" key="5">
    <source>
        <dbReference type="ARBA" id="ARBA00047913"/>
    </source>
</evidence>
<dbReference type="SUPFAM" id="SSF89095">
    <property type="entry name" value="GatB/YqeY motif"/>
    <property type="match status" value="2"/>
</dbReference>
<dbReference type="EMBL" id="LMVN01000021">
    <property type="protein sequence ID" value="PAV07107.1"/>
    <property type="molecule type" value="Genomic_DNA"/>
</dbReference>
<dbReference type="PROSITE" id="PS01234">
    <property type="entry name" value="GATB"/>
    <property type="match status" value="1"/>
</dbReference>
<dbReference type="EMBL" id="LWMS01000001">
    <property type="protein sequence ID" value="PWL09034.1"/>
    <property type="molecule type" value="Genomic_DNA"/>
</dbReference>
<dbReference type="InterPro" id="IPR014746">
    <property type="entry name" value="Gln_synth/guanido_kin_cat_dom"/>
</dbReference>
<dbReference type="InterPro" id="IPR017958">
    <property type="entry name" value="Gln-tRNA_amidoTrfase_suB_CS"/>
</dbReference>
<dbReference type="InterPro" id="IPR042114">
    <property type="entry name" value="GatB_C_1"/>
</dbReference>
<feature type="domain" description="Asn/Gln amidotransferase" evidence="7">
    <location>
        <begin position="490"/>
        <end position="631"/>
    </location>
</feature>
<dbReference type="Proteomes" id="UP000246004">
    <property type="component" value="Unassembled WGS sequence"/>
</dbReference>